<sequence>MTGDGRVSGGQKVLVAIDLSDESGEIIERARSIAGDGDLHLVHVQEPMDTVYMGVVPFGPVFPGVDEAEDKLRDELRKRLDHWATRFSVAAGQAHLRYGTPASEIKALADEIDCDLIVIGTHGQKGVQLLLGSTANSVLHGACHDVLAVRVGAKGDD</sequence>
<evidence type="ECO:0000256" key="1">
    <source>
        <dbReference type="ARBA" id="ARBA00004496"/>
    </source>
</evidence>
<dbReference type="EMBL" id="VYXP01000004">
    <property type="protein sequence ID" value="KAA9131865.1"/>
    <property type="molecule type" value="Genomic_DNA"/>
</dbReference>
<protein>
    <recommendedName>
        <fullName evidence="5">Universal stress protein</fullName>
    </recommendedName>
</protein>
<dbReference type="PANTHER" id="PTHR46268:SF23">
    <property type="entry name" value="UNIVERSAL STRESS PROTEIN A-RELATED"/>
    <property type="match status" value="1"/>
</dbReference>
<dbReference type="PRINTS" id="PR01438">
    <property type="entry name" value="UNVRSLSTRESS"/>
</dbReference>
<name>A0A5N0TA23_9GAMM</name>
<evidence type="ECO:0000256" key="2">
    <source>
        <dbReference type="ARBA" id="ARBA00008791"/>
    </source>
</evidence>
<evidence type="ECO:0000256" key="5">
    <source>
        <dbReference type="PIRNR" id="PIRNR006276"/>
    </source>
</evidence>
<dbReference type="SUPFAM" id="SSF52402">
    <property type="entry name" value="Adenine nucleotide alpha hydrolases-like"/>
    <property type="match status" value="1"/>
</dbReference>
<comment type="subcellular location">
    <subcellularLocation>
        <location evidence="1 5">Cytoplasm</location>
    </subcellularLocation>
</comment>
<dbReference type="Gene3D" id="3.40.50.620">
    <property type="entry name" value="HUPs"/>
    <property type="match status" value="1"/>
</dbReference>
<evidence type="ECO:0000259" key="6">
    <source>
        <dbReference type="Pfam" id="PF00582"/>
    </source>
</evidence>
<evidence type="ECO:0000256" key="4">
    <source>
        <dbReference type="ARBA" id="ARBA00022490"/>
    </source>
</evidence>
<dbReference type="PIRSF" id="PIRSF006276">
    <property type="entry name" value="UspA"/>
    <property type="match status" value="1"/>
</dbReference>
<dbReference type="InterPro" id="IPR006015">
    <property type="entry name" value="Universal_stress_UspA"/>
</dbReference>
<evidence type="ECO:0000313" key="8">
    <source>
        <dbReference type="Proteomes" id="UP000325372"/>
    </source>
</evidence>
<feature type="domain" description="UspA" evidence="6">
    <location>
        <begin position="11"/>
        <end position="150"/>
    </location>
</feature>
<evidence type="ECO:0000313" key="7">
    <source>
        <dbReference type="EMBL" id="KAA9131865.1"/>
    </source>
</evidence>
<comment type="similarity">
    <text evidence="2 5">Belongs to the universal stress protein A family.</text>
</comment>
<keyword evidence="4 5" id="KW-0963">Cytoplasm</keyword>
<dbReference type="InterPro" id="IPR014729">
    <property type="entry name" value="Rossmann-like_a/b/a_fold"/>
</dbReference>
<dbReference type="Proteomes" id="UP000325372">
    <property type="component" value="Unassembled WGS sequence"/>
</dbReference>
<dbReference type="AlphaFoldDB" id="A0A5N0TA23"/>
<comment type="caution">
    <text evidence="7">The sequence shown here is derived from an EMBL/GenBank/DDBJ whole genome shotgun (WGS) entry which is preliminary data.</text>
</comment>
<keyword evidence="8" id="KW-1185">Reference proteome</keyword>
<dbReference type="InterPro" id="IPR006016">
    <property type="entry name" value="UspA"/>
</dbReference>
<evidence type="ECO:0000256" key="3">
    <source>
        <dbReference type="ARBA" id="ARBA00011738"/>
    </source>
</evidence>
<organism evidence="7 8">
    <name type="scientific">Marinihelvus fidelis</name>
    <dbReference type="NCBI Taxonomy" id="2613842"/>
    <lineage>
        <taxon>Bacteria</taxon>
        <taxon>Pseudomonadati</taxon>
        <taxon>Pseudomonadota</taxon>
        <taxon>Gammaproteobacteria</taxon>
        <taxon>Chromatiales</taxon>
        <taxon>Wenzhouxiangellaceae</taxon>
        <taxon>Marinihelvus</taxon>
    </lineage>
</organism>
<dbReference type="Pfam" id="PF00582">
    <property type="entry name" value="Usp"/>
    <property type="match status" value="1"/>
</dbReference>
<dbReference type="GO" id="GO:0005737">
    <property type="term" value="C:cytoplasm"/>
    <property type="evidence" value="ECO:0007669"/>
    <property type="project" value="UniProtKB-SubCell"/>
</dbReference>
<proteinExistence type="inferred from homology"/>
<comment type="subunit">
    <text evidence="3">Homodimer.</text>
</comment>
<accession>A0A5N0TA23</accession>
<gene>
    <name evidence="7" type="ORF">F3N42_06715</name>
</gene>
<dbReference type="PANTHER" id="PTHR46268">
    <property type="entry name" value="STRESS RESPONSE PROTEIN NHAX"/>
    <property type="match status" value="1"/>
</dbReference>
<reference evidence="7 8" key="1">
    <citation type="submission" date="2019-09" db="EMBL/GenBank/DDBJ databases">
        <title>Wenzhouxiangella sp. Genome sequencing and assembly.</title>
        <authorList>
            <person name="Zhang R."/>
        </authorList>
    </citation>
    <scope>NUCLEOTIDE SEQUENCE [LARGE SCALE GENOMIC DNA]</scope>
    <source>
        <strain evidence="7 8">W260</strain>
    </source>
</reference>